<evidence type="ECO:0000313" key="2">
    <source>
        <dbReference type="Proteomes" id="UP000244810"/>
    </source>
</evidence>
<reference evidence="1 2" key="1">
    <citation type="journal article" date="2011" name="Syst. Appl. Microbiol.">
        <title>Defluviimonas denitrificans gen. nov., sp. nov., and Pararhodobacter aggregans gen. nov., sp. nov., non-phototrophic Rhodobacteraceae from the biofilter of a marine aquaculture.</title>
        <authorList>
            <person name="Foesel B.U."/>
            <person name="Drake H.L."/>
            <person name="Schramm A."/>
        </authorList>
    </citation>
    <scope>NUCLEOTIDE SEQUENCE [LARGE SCALE GENOMIC DNA]</scope>
    <source>
        <strain evidence="1 2">D1-19</strain>
    </source>
</reference>
<evidence type="ECO:0000313" key="1">
    <source>
        <dbReference type="EMBL" id="PVE45394.1"/>
    </source>
</evidence>
<organism evidence="1 2">
    <name type="scientific">Pararhodobacter aggregans</name>
    <dbReference type="NCBI Taxonomy" id="404875"/>
    <lineage>
        <taxon>Bacteria</taxon>
        <taxon>Pseudomonadati</taxon>
        <taxon>Pseudomonadota</taxon>
        <taxon>Alphaproteobacteria</taxon>
        <taxon>Rhodobacterales</taxon>
        <taxon>Paracoccaceae</taxon>
        <taxon>Pararhodobacter</taxon>
    </lineage>
</organism>
<sequence>MRNRAAPPVVADMPFTTPYPVAICDVERGRFTAGPRSLPPGTRGLVGWFAERMVQGRRNSVGH</sequence>
<gene>
    <name evidence="1" type="ORF">DDE23_21630</name>
</gene>
<protein>
    <submittedName>
        <fullName evidence="1">Uncharacterized protein</fullName>
    </submittedName>
</protein>
<keyword evidence="2" id="KW-1185">Reference proteome</keyword>
<comment type="caution">
    <text evidence="1">The sequence shown here is derived from an EMBL/GenBank/DDBJ whole genome shotgun (WGS) entry which is preliminary data.</text>
</comment>
<accession>A0A2T7UL45</accession>
<dbReference type="RefSeq" id="WP_107750146.1">
    <property type="nucleotide sequence ID" value="NZ_QBKF01000001.1"/>
</dbReference>
<proteinExistence type="predicted"/>
<name>A0A2T7UL45_9RHOB</name>
<dbReference type="Proteomes" id="UP000244810">
    <property type="component" value="Unassembled WGS sequence"/>
</dbReference>
<dbReference type="EMBL" id="QDDR01000015">
    <property type="protein sequence ID" value="PVE45394.1"/>
    <property type="molecule type" value="Genomic_DNA"/>
</dbReference>
<dbReference type="AlphaFoldDB" id="A0A2T7UL45"/>